<name>A0ABV2RG83_BRAJP</name>
<feature type="region of interest" description="Disordered" evidence="1">
    <location>
        <begin position="200"/>
        <end position="220"/>
    </location>
</feature>
<evidence type="ECO:0000313" key="3">
    <source>
        <dbReference type="Proteomes" id="UP001549291"/>
    </source>
</evidence>
<organism evidence="2 3">
    <name type="scientific">Bradyrhizobium japonicum</name>
    <dbReference type="NCBI Taxonomy" id="375"/>
    <lineage>
        <taxon>Bacteria</taxon>
        <taxon>Pseudomonadati</taxon>
        <taxon>Pseudomonadota</taxon>
        <taxon>Alphaproteobacteria</taxon>
        <taxon>Hyphomicrobiales</taxon>
        <taxon>Nitrobacteraceae</taxon>
        <taxon>Bradyrhizobium</taxon>
    </lineage>
</organism>
<dbReference type="EMBL" id="JBEPTQ010000001">
    <property type="protein sequence ID" value="MET4715933.1"/>
    <property type="molecule type" value="Genomic_DNA"/>
</dbReference>
<evidence type="ECO:0000256" key="1">
    <source>
        <dbReference type="SAM" id="MobiDB-lite"/>
    </source>
</evidence>
<reference evidence="2 3" key="1">
    <citation type="submission" date="2024-06" db="EMBL/GenBank/DDBJ databases">
        <title>Genomic Encyclopedia of Type Strains, Phase V (KMG-V): Genome sequencing to study the core and pangenomes of soil and plant-associated prokaryotes.</title>
        <authorList>
            <person name="Whitman W."/>
        </authorList>
    </citation>
    <scope>NUCLEOTIDE SEQUENCE [LARGE SCALE GENOMIC DNA]</scope>
    <source>
        <strain evidence="2 3">USDA 160</strain>
    </source>
</reference>
<sequence length="220" mass="23747">MLASVACRVVHVMLVKRYGRDKPKGLFRQVQSRYATAGKRAEFLKAIGDGALYTVLLAALTKPEAHSIASLVQQADAAYHVMNCPDLVAVSDPDQLTTLMQNVIIRDAAFAVGERSMGLAAAMKKLTACLQEWDRVNPGLADRSSLQRAGSVLWSAEGWEVTPRTPAETYRGGVKLDTVVMDDTDIQFAIDELWRAMREGRASTDATPTANGSGAGLPPT</sequence>
<gene>
    <name evidence="2" type="ORF">ABIF63_000036</name>
</gene>
<dbReference type="Proteomes" id="UP001549291">
    <property type="component" value="Unassembled WGS sequence"/>
</dbReference>
<accession>A0ABV2RG83</accession>
<evidence type="ECO:0000313" key="2">
    <source>
        <dbReference type="EMBL" id="MET4715933.1"/>
    </source>
</evidence>
<comment type="caution">
    <text evidence="2">The sequence shown here is derived from an EMBL/GenBank/DDBJ whole genome shotgun (WGS) entry which is preliminary data.</text>
</comment>
<dbReference type="RefSeq" id="WP_354269797.1">
    <property type="nucleotide sequence ID" value="NZ_JBEPTQ010000001.1"/>
</dbReference>
<protein>
    <submittedName>
        <fullName evidence="2">Uncharacterized protein</fullName>
    </submittedName>
</protein>
<keyword evidence="3" id="KW-1185">Reference proteome</keyword>
<proteinExistence type="predicted"/>